<dbReference type="AlphaFoldDB" id="M7TJI2"/>
<name>M7TJI2_EUTLA</name>
<organism evidence="2 3">
    <name type="scientific">Eutypa lata (strain UCR-EL1)</name>
    <name type="common">Grapevine dieback disease fungus</name>
    <name type="synonym">Eutypa armeniacae</name>
    <dbReference type="NCBI Taxonomy" id="1287681"/>
    <lineage>
        <taxon>Eukaryota</taxon>
        <taxon>Fungi</taxon>
        <taxon>Dikarya</taxon>
        <taxon>Ascomycota</taxon>
        <taxon>Pezizomycotina</taxon>
        <taxon>Sordariomycetes</taxon>
        <taxon>Xylariomycetidae</taxon>
        <taxon>Xylariales</taxon>
        <taxon>Diatrypaceae</taxon>
        <taxon>Eutypa</taxon>
    </lineage>
</organism>
<dbReference type="HOGENOM" id="CLU_912248_0_0_1"/>
<gene>
    <name evidence="2" type="ORF">UCREL1_6098</name>
</gene>
<dbReference type="eggNOG" id="ENOG502RPXA">
    <property type="taxonomic scope" value="Eukaryota"/>
</dbReference>
<feature type="compositionally biased region" description="Basic and acidic residues" evidence="1">
    <location>
        <begin position="256"/>
        <end position="269"/>
    </location>
</feature>
<sequence>MRQATVLLVEFTRAIRQRDGLRGEHTETSNVRTRVENLIQGLHGEANLYSLVQHAVHHAIQNRTVQQDLASGGVNMTAILTEIHEALQVQANQAQNGITEVNTEDVLEEVFGMIEHALLDAAGPIRLSANRLDNITSAQQTQVNAMGTINNAHQGHVNAIGQHVNAIGGHVGALSSNINSLNGNVNSVAGNVQVMSTQVGLLQTIVNMLPEMVTRAVQDILRETLPRAAQDAMVPIIVASLQASLGPQGGVSAKGAKFDEKASATDAKKSTGKKQQKKDGFFKRFFGFSKRDHHGEGGASGGISF</sequence>
<dbReference type="EMBL" id="KB706559">
    <property type="protein sequence ID" value="EMR66895.1"/>
    <property type="molecule type" value="Genomic_DNA"/>
</dbReference>
<dbReference type="OrthoDB" id="3903267at2759"/>
<reference evidence="3" key="1">
    <citation type="journal article" date="2013" name="Genome Announc.">
        <title>Draft genome sequence of the grapevine dieback fungus Eutypa lata UCR-EL1.</title>
        <authorList>
            <person name="Blanco-Ulate B."/>
            <person name="Rolshausen P.E."/>
            <person name="Cantu D."/>
        </authorList>
    </citation>
    <scope>NUCLEOTIDE SEQUENCE [LARGE SCALE GENOMIC DNA]</scope>
    <source>
        <strain evidence="3">UCR-EL1</strain>
    </source>
</reference>
<evidence type="ECO:0000313" key="2">
    <source>
        <dbReference type="EMBL" id="EMR66895.1"/>
    </source>
</evidence>
<evidence type="ECO:0000256" key="1">
    <source>
        <dbReference type="SAM" id="MobiDB-lite"/>
    </source>
</evidence>
<proteinExistence type="predicted"/>
<dbReference type="KEGG" id="ela:UCREL1_6098"/>
<feature type="region of interest" description="Disordered" evidence="1">
    <location>
        <begin position="252"/>
        <end position="278"/>
    </location>
</feature>
<evidence type="ECO:0000313" key="3">
    <source>
        <dbReference type="Proteomes" id="UP000012174"/>
    </source>
</evidence>
<dbReference type="Proteomes" id="UP000012174">
    <property type="component" value="Unassembled WGS sequence"/>
</dbReference>
<keyword evidence="3" id="KW-1185">Reference proteome</keyword>
<accession>M7TJI2</accession>
<protein>
    <submittedName>
        <fullName evidence="2">Uncharacterized protein</fullName>
    </submittedName>
</protein>